<keyword evidence="4" id="KW-1185">Reference proteome</keyword>
<keyword evidence="1" id="KW-0175">Coiled coil</keyword>
<accession>A0A135UK13</accession>
<proteinExistence type="predicted"/>
<feature type="coiled-coil region" evidence="1">
    <location>
        <begin position="89"/>
        <end position="116"/>
    </location>
</feature>
<dbReference type="EMBL" id="JFFI01001358">
    <property type="protein sequence ID" value="KXH60742.1"/>
    <property type="molecule type" value="Genomic_DNA"/>
</dbReference>
<feature type="compositionally biased region" description="Low complexity" evidence="2">
    <location>
        <begin position="19"/>
        <end position="39"/>
    </location>
</feature>
<gene>
    <name evidence="3" type="ORF">CSAL01_09367</name>
</gene>
<protein>
    <submittedName>
        <fullName evidence="3">Uncharacterized protein</fullName>
    </submittedName>
</protein>
<feature type="compositionally biased region" description="Basic and acidic residues" evidence="2">
    <location>
        <begin position="8"/>
        <end position="18"/>
    </location>
</feature>
<evidence type="ECO:0000313" key="3">
    <source>
        <dbReference type="EMBL" id="KXH60742.1"/>
    </source>
</evidence>
<evidence type="ECO:0000256" key="2">
    <source>
        <dbReference type="SAM" id="MobiDB-lite"/>
    </source>
</evidence>
<dbReference type="Proteomes" id="UP000070121">
    <property type="component" value="Unassembled WGS sequence"/>
</dbReference>
<dbReference type="AlphaFoldDB" id="A0A135UK13"/>
<evidence type="ECO:0000256" key="1">
    <source>
        <dbReference type="SAM" id="Coils"/>
    </source>
</evidence>
<name>A0A135UK13_9PEZI</name>
<dbReference type="OrthoDB" id="4847182at2759"/>
<feature type="region of interest" description="Disordered" evidence="2">
    <location>
        <begin position="1"/>
        <end position="58"/>
    </location>
</feature>
<reference evidence="3 4" key="1">
    <citation type="submission" date="2014-02" db="EMBL/GenBank/DDBJ databases">
        <title>The genome sequence of Colletotrichum salicis CBS 607.94.</title>
        <authorList>
            <person name="Baroncelli R."/>
            <person name="Thon M.R."/>
        </authorList>
    </citation>
    <scope>NUCLEOTIDE SEQUENCE [LARGE SCALE GENOMIC DNA]</scope>
    <source>
        <strain evidence="3 4">CBS 607.94</strain>
    </source>
</reference>
<sequence>MSTPNHSLPDRDEPERSSSSDGSAAAPHSAPPSGSSPPGQTGRASSEASSHETQHEAIRSILFTDHEQFEALSSEMQQKVLRAFDWLLLSQETQDRLEAKRRAKQAEADARQAEADWLANAIRLIEDGDDDAIEFLQSVLLSHDNQCD</sequence>
<feature type="compositionally biased region" description="Basic and acidic residues" evidence="2">
    <location>
        <begin position="49"/>
        <end position="58"/>
    </location>
</feature>
<comment type="caution">
    <text evidence="3">The sequence shown here is derived from an EMBL/GenBank/DDBJ whole genome shotgun (WGS) entry which is preliminary data.</text>
</comment>
<evidence type="ECO:0000313" key="4">
    <source>
        <dbReference type="Proteomes" id="UP000070121"/>
    </source>
</evidence>
<organism evidence="3 4">
    <name type="scientific">Colletotrichum salicis</name>
    <dbReference type="NCBI Taxonomy" id="1209931"/>
    <lineage>
        <taxon>Eukaryota</taxon>
        <taxon>Fungi</taxon>
        <taxon>Dikarya</taxon>
        <taxon>Ascomycota</taxon>
        <taxon>Pezizomycotina</taxon>
        <taxon>Sordariomycetes</taxon>
        <taxon>Hypocreomycetidae</taxon>
        <taxon>Glomerellales</taxon>
        <taxon>Glomerellaceae</taxon>
        <taxon>Colletotrichum</taxon>
        <taxon>Colletotrichum acutatum species complex</taxon>
    </lineage>
</organism>